<comment type="caution">
    <text evidence="2">The sequence shown here is derived from an EMBL/GenBank/DDBJ whole genome shotgun (WGS) entry which is preliminary data.</text>
</comment>
<evidence type="ECO:0000256" key="1">
    <source>
        <dbReference type="ARBA" id="ARBA00006479"/>
    </source>
</evidence>
<dbReference type="EMBL" id="BOML01000057">
    <property type="protein sequence ID" value="GIE05586.1"/>
    <property type="molecule type" value="Genomic_DNA"/>
</dbReference>
<comment type="similarity">
    <text evidence="1">Belongs to the ROK (NagC/XylR) family.</text>
</comment>
<evidence type="ECO:0000313" key="2">
    <source>
        <dbReference type="EMBL" id="GIE05586.1"/>
    </source>
</evidence>
<gene>
    <name evidence="2" type="ORF">Adu01nite_69360</name>
</gene>
<keyword evidence="3" id="KW-1185">Reference proteome</keyword>
<evidence type="ECO:0000313" key="3">
    <source>
        <dbReference type="Proteomes" id="UP000637628"/>
    </source>
</evidence>
<name>A0ABQ3Z737_9ACTN</name>
<protein>
    <recommendedName>
        <fullName evidence="4">ROK family protein</fullName>
    </recommendedName>
</protein>
<dbReference type="InterPro" id="IPR043129">
    <property type="entry name" value="ATPase_NBD"/>
</dbReference>
<organism evidence="2 3">
    <name type="scientific">Paractinoplanes durhamensis</name>
    <dbReference type="NCBI Taxonomy" id="113563"/>
    <lineage>
        <taxon>Bacteria</taxon>
        <taxon>Bacillati</taxon>
        <taxon>Actinomycetota</taxon>
        <taxon>Actinomycetes</taxon>
        <taxon>Micromonosporales</taxon>
        <taxon>Micromonosporaceae</taxon>
        <taxon>Paractinoplanes</taxon>
    </lineage>
</organism>
<sequence>MAGEIGHVSFDANGPACHCGSRGCVEAIAGTDAIVAQAGLRFDDAVAAARGR</sequence>
<reference evidence="2 3" key="1">
    <citation type="submission" date="2021-01" db="EMBL/GenBank/DDBJ databases">
        <title>Whole genome shotgun sequence of Actinoplanes durhamensis NBRC 14914.</title>
        <authorList>
            <person name="Komaki H."/>
            <person name="Tamura T."/>
        </authorList>
    </citation>
    <scope>NUCLEOTIDE SEQUENCE [LARGE SCALE GENOMIC DNA]</scope>
    <source>
        <strain evidence="2 3">NBRC 14914</strain>
    </source>
</reference>
<dbReference type="Pfam" id="PF00480">
    <property type="entry name" value="ROK"/>
    <property type="match status" value="1"/>
</dbReference>
<dbReference type="Proteomes" id="UP000637628">
    <property type="component" value="Unassembled WGS sequence"/>
</dbReference>
<dbReference type="SUPFAM" id="SSF53067">
    <property type="entry name" value="Actin-like ATPase domain"/>
    <property type="match status" value="1"/>
</dbReference>
<accession>A0ABQ3Z737</accession>
<evidence type="ECO:0008006" key="4">
    <source>
        <dbReference type="Google" id="ProtNLM"/>
    </source>
</evidence>
<dbReference type="Gene3D" id="3.30.420.40">
    <property type="match status" value="1"/>
</dbReference>
<dbReference type="InterPro" id="IPR000600">
    <property type="entry name" value="ROK"/>
</dbReference>
<proteinExistence type="inferred from homology"/>